<evidence type="ECO:0000313" key="3">
    <source>
        <dbReference type="Proteomes" id="UP001221898"/>
    </source>
</evidence>
<dbReference type="EMBL" id="JAINUG010000076">
    <property type="protein sequence ID" value="KAJ8400533.1"/>
    <property type="molecule type" value="Genomic_DNA"/>
</dbReference>
<name>A0AAD7SDX4_9TELE</name>
<dbReference type="Proteomes" id="UP001221898">
    <property type="component" value="Unassembled WGS sequence"/>
</dbReference>
<protein>
    <submittedName>
        <fullName evidence="2">Uncharacterized protein</fullName>
    </submittedName>
</protein>
<gene>
    <name evidence="2" type="ORF">AAFF_G00396570</name>
</gene>
<feature type="region of interest" description="Disordered" evidence="1">
    <location>
        <begin position="79"/>
        <end position="113"/>
    </location>
</feature>
<organism evidence="2 3">
    <name type="scientific">Aldrovandia affinis</name>
    <dbReference type="NCBI Taxonomy" id="143900"/>
    <lineage>
        <taxon>Eukaryota</taxon>
        <taxon>Metazoa</taxon>
        <taxon>Chordata</taxon>
        <taxon>Craniata</taxon>
        <taxon>Vertebrata</taxon>
        <taxon>Euteleostomi</taxon>
        <taxon>Actinopterygii</taxon>
        <taxon>Neopterygii</taxon>
        <taxon>Teleostei</taxon>
        <taxon>Notacanthiformes</taxon>
        <taxon>Halosauridae</taxon>
        <taxon>Aldrovandia</taxon>
    </lineage>
</organism>
<evidence type="ECO:0000313" key="2">
    <source>
        <dbReference type="EMBL" id="KAJ8400533.1"/>
    </source>
</evidence>
<keyword evidence="3" id="KW-1185">Reference proteome</keyword>
<comment type="caution">
    <text evidence="2">The sequence shown here is derived from an EMBL/GenBank/DDBJ whole genome shotgun (WGS) entry which is preliminary data.</text>
</comment>
<evidence type="ECO:0000256" key="1">
    <source>
        <dbReference type="SAM" id="MobiDB-lite"/>
    </source>
</evidence>
<accession>A0AAD7SDX4</accession>
<sequence length="146" mass="15683">MREKGVDTDLEEETDTWQQGPSSLTGLSDVIARHASGVRPGGNLASARASVRPRPASAWGRQLICSGKAGSVWSILPSPGLMLPEARPRQGHSPQPQPPAPSLPHLGRPSEDRAYKKINGARDWKIFCLSQGAQPIREGVYITAAK</sequence>
<feature type="region of interest" description="Disordered" evidence="1">
    <location>
        <begin position="1"/>
        <end position="24"/>
    </location>
</feature>
<proteinExistence type="predicted"/>
<reference evidence="2" key="1">
    <citation type="journal article" date="2023" name="Science">
        <title>Genome structures resolve the early diversification of teleost fishes.</title>
        <authorList>
            <person name="Parey E."/>
            <person name="Louis A."/>
            <person name="Montfort J."/>
            <person name="Bouchez O."/>
            <person name="Roques C."/>
            <person name="Iampietro C."/>
            <person name="Lluch J."/>
            <person name="Castinel A."/>
            <person name="Donnadieu C."/>
            <person name="Desvignes T."/>
            <person name="Floi Bucao C."/>
            <person name="Jouanno E."/>
            <person name="Wen M."/>
            <person name="Mejri S."/>
            <person name="Dirks R."/>
            <person name="Jansen H."/>
            <person name="Henkel C."/>
            <person name="Chen W.J."/>
            <person name="Zahm M."/>
            <person name="Cabau C."/>
            <person name="Klopp C."/>
            <person name="Thompson A.W."/>
            <person name="Robinson-Rechavi M."/>
            <person name="Braasch I."/>
            <person name="Lecointre G."/>
            <person name="Bobe J."/>
            <person name="Postlethwait J.H."/>
            <person name="Berthelot C."/>
            <person name="Roest Crollius H."/>
            <person name="Guiguen Y."/>
        </authorList>
    </citation>
    <scope>NUCLEOTIDE SEQUENCE</scope>
    <source>
        <strain evidence="2">NC1722</strain>
    </source>
</reference>
<dbReference type="AlphaFoldDB" id="A0AAD7SDX4"/>